<sequence>MEKALNTFHKNKSVLVKLGIRAHLNIPKFHSLLHYIEAIKQLGATDNYNTEAFERLHIDYAKAGWRASNHRNAQPQMVRWLARREKMVVLSSSICCWLESLAQYIYRLKNGCPLTSSQLPDALNNMPINRLDVFHTFKFMPASLSDDKEETDVVKAKPAKGEQEARFDTVVVLQGEDAEATGLQGTRIGRVKVVFKLPTTLNDPRTLQPLPAPANWAAAGPLAYVEWYSKLSSSADPVHMMYSVHKPPLRSNGNPVGEIVPISMIRQSCHLAPSFPEHVPADWNTQNVLDKAPRFLLNNCASKYVYQTLW</sequence>
<dbReference type="OrthoDB" id="3232941at2759"/>
<organism evidence="1 2">
    <name type="scientific">Fomitopsis schrenkii</name>
    <name type="common">Brown rot fungus</name>
    <dbReference type="NCBI Taxonomy" id="2126942"/>
    <lineage>
        <taxon>Eukaryota</taxon>
        <taxon>Fungi</taxon>
        <taxon>Dikarya</taxon>
        <taxon>Basidiomycota</taxon>
        <taxon>Agaricomycotina</taxon>
        <taxon>Agaricomycetes</taxon>
        <taxon>Polyporales</taxon>
        <taxon>Fomitopsis</taxon>
    </lineage>
</organism>
<dbReference type="Proteomes" id="UP000015241">
    <property type="component" value="Unassembled WGS sequence"/>
</dbReference>
<name>S8DM95_FOMSC</name>
<reference evidence="1 2" key="1">
    <citation type="journal article" date="2012" name="Science">
        <title>The Paleozoic origin of enzymatic lignin decomposition reconstructed from 31 fungal genomes.</title>
        <authorList>
            <person name="Floudas D."/>
            <person name="Binder M."/>
            <person name="Riley R."/>
            <person name="Barry K."/>
            <person name="Blanchette R.A."/>
            <person name="Henrissat B."/>
            <person name="Martinez A.T."/>
            <person name="Otillar R."/>
            <person name="Spatafora J.W."/>
            <person name="Yadav J.S."/>
            <person name="Aerts A."/>
            <person name="Benoit I."/>
            <person name="Boyd A."/>
            <person name="Carlson A."/>
            <person name="Copeland A."/>
            <person name="Coutinho P.M."/>
            <person name="de Vries R.P."/>
            <person name="Ferreira P."/>
            <person name="Findley K."/>
            <person name="Foster B."/>
            <person name="Gaskell J."/>
            <person name="Glotzer D."/>
            <person name="Gorecki P."/>
            <person name="Heitman J."/>
            <person name="Hesse C."/>
            <person name="Hori C."/>
            <person name="Igarashi K."/>
            <person name="Jurgens J.A."/>
            <person name="Kallen N."/>
            <person name="Kersten P."/>
            <person name="Kohler A."/>
            <person name="Kuees U."/>
            <person name="Kumar T.K.A."/>
            <person name="Kuo A."/>
            <person name="LaButti K."/>
            <person name="Larrondo L.F."/>
            <person name="Lindquist E."/>
            <person name="Ling A."/>
            <person name="Lombard V."/>
            <person name="Lucas S."/>
            <person name="Lundell T."/>
            <person name="Martin R."/>
            <person name="McLaughlin D.J."/>
            <person name="Morgenstern I."/>
            <person name="Morin E."/>
            <person name="Murat C."/>
            <person name="Nagy L.G."/>
            <person name="Nolan M."/>
            <person name="Ohm R.A."/>
            <person name="Patyshakuliyeva A."/>
            <person name="Rokas A."/>
            <person name="Ruiz-Duenas F.J."/>
            <person name="Sabat G."/>
            <person name="Salamov A."/>
            <person name="Samejima M."/>
            <person name="Schmutz J."/>
            <person name="Slot J.C."/>
            <person name="St John F."/>
            <person name="Stenlid J."/>
            <person name="Sun H."/>
            <person name="Sun S."/>
            <person name="Syed K."/>
            <person name="Tsang A."/>
            <person name="Wiebenga A."/>
            <person name="Young D."/>
            <person name="Pisabarro A."/>
            <person name="Eastwood D.C."/>
            <person name="Martin F."/>
            <person name="Cullen D."/>
            <person name="Grigoriev I.V."/>
            <person name="Hibbett D.S."/>
        </authorList>
    </citation>
    <scope>NUCLEOTIDE SEQUENCE</scope>
    <source>
        <strain evidence="2">FP-58527</strain>
    </source>
</reference>
<dbReference type="AlphaFoldDB" id="S8DM95"/>
<evidence type="ECO:0000313" key="1">
    <source>
        <dbReference type="EMBL" id="EPS92453.1"/>
    </source>
</evidence>
<proteinExistence type="predicted"/>
<protein>
    <submittedName>
        <fullName evidence="1">Uncharacterized protein</fullName>
    </submittedName>
</protein>
<dbReference type="eggNOG" id="ENOG502SHSB">
    <property type="taxonomic scope" value="Eukaryota"/>
</dbReference>
<gene>
    <name evidence="1" type="ORF">FOMPIDRAFT_1137739</name>
</gene>
<dbReference type="EMBL" id="KE504582">
    <property type="protein sequence ID" value="EPS92453.1"/>
    <property type="molecule type" value="Genomic_DNA"/>
</dbReference>
<accession>S8DM95</accession>
<dbReference type="STRING" id="743788.S8DM95"/>
<dbReference type="HOGENOM" id="CLU_006344_0_0_1"/>
<evidence type="ECO:0000313" key="2">
    <source>
        <dbReference type="Proteomes" id="UP000015241"/>
    </source>
</evidence>
<keyword evidence="2" id="KW-1185">Reference proteome</keyword>
<dbReference type="InParanoid" id="S8DM95"/>